<reference evidence="1 2" key="1">
    <citation type="journal article" date="2020" name="Cell">
        <title>Large-Scale Comparative Analyses of Tick Genomes Elucidate Their Genetic Diversity and Vector Capacities.</title>
        <authorList>
            <consortium name="Tick Genome and Microbiome Consortium (TIGMIC)"/>
            <person name="Jia N."/>
            <person name="Wang J."/>
            <person name="Shi W."/>
            <person name="Du L."/>
            <person name="Sun Y."/>
            <person name="Zhan W."/>
            <person name="Jiang J.F."/>
            <person name="Wang Q."/>
            <person name="Zhang B."/>
            <person name="Ji P."/>
            <person name="Bell-Sakyi L."/>
            <person name="Cui X.M."/>
            <person name="Yuan T.T."/>
            <person name="Jiang B.G."/>
            <person name="Yang W.F."/>
            <person name="Lam T.T."/>
            <person name="Chang Q.C."/>
            <person name="Ding S.J."/>
            <person name="Wang X.J."/>
            <person name="Zhu J.G."/>
            <person name="Ruan X.D."/>
            <person name="Zhao L."/>
            <person name="Wei J.T."/>
            <person name="Ye R.Z."/>
            <person name="Que T.C."/>
            <person name="Du C.H."/>
            <person name="Zhou Y.H."/>
            <person name="Cheng J.X."/>
            <person name="Dai P.F."/>
            <person name="Guo W.B."/>
            <person name="Han X.H."/>
            <person name="Huang E.J."/>
            <person name="Li L.F."/>
            <person name="Wei W."/>
            <person name="Gao Y.C."/>
            <person name="Liu J.Z."/>
            <person name="Shao H.Z."/>
            <person name="Wang X."/>
            <person name="Wang C.C."/>
            <person name="Yang T.C."/>
            <person name="Huo Q.B."/>
            <person name="Li W."/>
            <person name="Chen H.Y."/>
            <person name="Chen S.E."/>
            <person name="Zhou L.G."/>
            <person name="Ni X.B."/>
            <person name="Tian J.H."/>
            <person name="Sheng Y."/>
            <person name="Liu T."/>
            <person name="Pan Y.S."/>
            <person name="Xia L.Y."/>
            <person name="Li J."/>
            <person name="Zhao F."/>
            <person name="Cao W.C."/>
        </authorList>
    </citation>
    <scope>NUCLEOTIDE SEQUENCE [LARGE SCALE GENOMIC DNA]</scope>
    <source>
        <strain evidence="1">HaeL-2018</strain>
    </source>
</reference>
<protein>
    <submittedName>
        <fullName evidence="1">Uncharacterized protein</fullName>
    </submittedName>
</protein>
<organism evidence="1 2">
    <name type="scientific">Haemaphysalis longicornis</name>
    <name type="common">Bush tick</name>
    <dbReference type="NCBI Taxonomy" id="44386"/>
    <lineage>
        <taxon>Eukaryota</taxon>
        <taxon>Metazoa</taxon>
        <taxon>Ecdysozoa</taxon>
        <taxon>Arthropoda</taxon>
        <taxon>Chelicerata</taxon>
        <taxon>Arachnida</taxon>
        <taxon>Acari</taxon>
        <taxon>Parasitiformes</taxon>
        <taxon>Ixodida</taxon>
        <taxon>Ixodoidea</taxon>
        <taxon>Ixodidae</taxon>
        <taxon>Haemaphysalinae</taxon>
        <taxon>Haemaphysalis</taxon>
    </lineage>
</organism>
<keyword evidence="2" id="KW-1185">Reference proteome</keyword>
<comment type="caution">
    <text evidence="1">The sequence shown here is derived from an EMBL/GenBank/DDBJ whole genome shotgun (WGS) entry which is preliminary data.</text>
</comment>
<evidence type="ECO:0000313" key="2">
    <source>
        <dbReference type="Proteomes" id="UP000821853"/>
    </source>
</evidence>
<dbReference type="OrthoDB" id="6508428at2759"/>
<name>A0A9J6GIY8_HAELO</name>
<evidence type="ECO:0000313" key="1">
    <source>
        <dbReference type="EMBL" id="KAH9374583.1"/>
    </source>
</evidence>
<dbReference type="AlphaFoldDB" id="A0A9J6GIY8"/>
<gene>
    <name evidence="1" type="ORF">HPB48_016425</name>
</gene>
<sequence length="79" mass="8820">MDKYLGVRLPTGTSCYLGELKARASRSKGMLARQSMWSLNKYEGTSALWKLVAVPGITYGNAVLCLSTSTRKFLERCQR</sequence>
<dbReference type="VEuPathDB" id="VectorBase:HLOH_051900"/>
<accession>A0A9J6GIY8</accession>
<dbReference type="Proteomes" id="UP000821853">
    <property type="component" value="Chromosome 5"/>
</dbReference>
<proteinExistence type="predicted"/>
<dbReference type="EMBL" id="JABSTR010000007">
    <property type="protein sequence ID" value="KAH9374583.1"/>
    <property type="molecule type" value="Genomic_DNA"/>
</dbReference>